<evidence type="ECO:0000256" key="10">
    <source>
        <dbReference type="ARBA" id="ARBA00023970"/>
    </source>
</evidence>
<dbReference type="Pfam" id="PF01048">
    <property type="entry name" value="PNP_UDP_1"/>
    <property type="match status" value="1"/>
</dbReference>
<reference evidence="15 16" key="1">
    <citation type="submission" date="2023-10" db="EMBL/GenBank/DDBJ databases">
        <title>Genomes of two closely related lineages of the louse Polyplax serrata with different host specificities.</title>
        <authorList>
            <person name="Martinu J."/>
            <person name="Tarabai H."/>
            <person name="Stefka J."/>
            <person name="Hypsa V."/>
        </authorList>
    </citation>
    <scope>NUCLEOTIDE SEQUENCE [LARGE SCALE GENOMIC DNA]</scope>
    <source>
        <strain evidence="15">HR10_N</strain>
    </source>
</reference>
<dbReference type="PANTHER" id="PTHR11904:SF9">
    <property type="entry name" value="PURINE NUCLEOSIDE PHOSPHORYLASE-RELATED"/>
    <property type="match status" value="1"/>
</dbReference>
<comment type="caution">
    <text evidence="15">The sequence shown here is derived from an EMBL/GenBank/DDBJ whole genome shotgun (WGS) entry which is preliminary data.</text>
</comment>
<dbReference type="GO" id="GO:0005737">
    <property type="term" value="C:cytoplasm"/>
    <property type="evidence" value="ECO:0007669"/>
    <property type="project" value="TreeGrafter"/>
</dbReference>
<dbReference type="PANTHER" id="PTHR11904">
    <property type="entry name" value="METHYLTHIOADENOSINE/PURINE NUCLEOSIDE PHOSPHORYLASE"/>
    <property type="match status" value="1"/>
</dbReference>
<organism evidence="15 16">
    <name type="scientific">Polyplax serrata</name>
    <name type="common">Common mouse louse</name>
    <dbReference type="NCBI Taxonomy" id="468196"/>
    <lineage>
        <taxon>Eukaryota</taxon>
        <taxon>Metazoa</taxon>
        <taxon>Ecdysozoa</taxon>
        <taxon>Arthropoda</taxon>
        <taxon>Hexapoda</taxon>
        <taxon>Insecta</taxon>
        <taxon>Pterygota</taxon>
        <taxon>Neoptera</taxon>
        <taxon>Paraneoptera</taxon>
        <taxon>Psocodea</taxon>
        <taxon>Troctomorpha</taxon>
        <taxon>Phthiraptera</taxon>
        <taxon>Anoplura</taxon>
        <taxon>Polyplacidae</taxon>
        <taxon>Polyplax</taxon>
    </lineage>
</organism>
<sequence>MLGSSSKSQLKCSNGENTGKPQSCSNINVPIESLKYHSQFGELHSNFYSYEMIQSMADYLLKRVRSRPKIGIICGSGLGPLGDQLKESQCFQYEDIPHFPVSTVKGHAGRLIFGKLDHIDVMCLQGRFHCYEGYPLWKCAMPVRLMKIIGITHLIVTNAAGGLNPNYNVGDIMIIKDHINIMGFAGNSALNGPNDERFGPRFPAINRAYDAGIRSYAKEIALKLGTLGTVHEGIYACLGGPNYETIAELRMLRQNGVDAVGMSTIPEVITAKHCGMTVFAFSLITNACVLEYEDKQEANHEEVVEIGKLKEKVLINFVSNIVHKIHGDFSG</sequence>
<dbReference type="NCBIfam" id="TIGR01697">
    <property type="entry name" value="PNPH-PUNA-XAPA"/>
    <property type="match status" value="1"/>
</dbReference>
<evidence type="ECO:0000256" key="13">
    <source>
        <dbReference type="SAM" id="MobiDB-lite"/>
    </source>
</evidence>
<dbReference type="EC" id="2.4.2.1" evidence="3"/>
<dbReference type="EMBL" id="JAWJWE010000007">
    <property type="protein sequence ID" value="KAK6632719.1"/>
    <property type="molecule type" value="Genomic_DNA"/>
</dbReference>
<protein>
    <recommendedName>
        <fullName evidence="4">Purine nucleoside phosphorylase</fullName>
        <ecNumber evidence="3">2.4.2.1</ecNumber>
    </recommendedName>
    <alternativeName>
        <fullName evidence="12">Inosine phosphorylase</fullName>
    </alternativeName>
    <alternativeName>
        <fullName evidence="11">Inosine-guanosine phosphorylase</fullName>
    </alternativeName>
</protein>
<comment type="similarity">
    <text evidence="2">Belongs to the PNP/MTAP phosphorylase family.</text>
</comment>
<dbReference type="NCBIfam" id="NF006054">
    <property type="entry name" value="PRK08202.1"/>
    <property type="match status" value="1"/>
</dbReference>
<comment type="catalytic activity">
    <reaction evidence="10">
        <text>guanosine + phosphate = alpha-D-ribose 1-phosphate + guanine</text>
        <dbReference type="Rhea" id="RHEA:13233"/>
        <dbReference type="ChEBI" id="CHEBI:16235"/>
        <dbReference type="ChEBI" id="CHEBI:16750"/>
        <dbReference type="ChEBI" id="CHEBI:43474"/>
        <dbReference type="ChEBI" id="CHEBI:57720"/>
        <dbReference type="EC" id="2.4.2.1"/>
    </reaction>
</comment>
<evidence type="ECO:0000256" key="6">
    <source>
        <dbReference type="ARBA" id="ARBA00022679"/>
    </source>
</evidence>
<evidence type="ECO:0000256" key="9">
    <source>
        <dbReference type="ARBA" id="ARBA00023950"/>
    </source>
</evidence>
<gene>
    <name evidence="15" type="ORF">RUM43_013489</name>
</gene>
<comment type="catalytic activity">
    <reaction evidence="7">
        <text>inosine + phosphate = alpha-D-ribose 1-phosphate + hypoxanthine</text>
        <dbReference type="Rhea" id="RHEA:27646"/>
        <dbReference type="ChEBI" id="CHEBI:17368"/>
        <dbReference type="ChEBI" id="CHEBI:17596"/>
        <dbReference type="ChEBI" id="CHEBI:43474"/>
        <dbReference type="ChEBI" id="CHEBI:57720"/>
        <dbReference type="EC" id="2.4.2.1"/>
    </reaction>
</comment>
<proteinExistence type="inferred from homology"/>
<dbReference type="InterPro" id="IPR011270">
    <property type="entry name" value="Pur_Nuc_Pase_Ino/Guo-sp"/>
</dbReference>
<dbReference type="FunFam" id="3.40.50.1580:FF:000004">
    <property type="entry name" value="Purine nucleoside phosphorylase"/>
    <property type="match status" value="1"/>
</dbReference>
<evidence type="ECO:0000256" key="12">
    <source>
        <dbReference type="ARBA" id="ARBA00033072"/>
    </source>
</evidence>
<dbReference type="InterPro" id="IPR011268">
    <property type="entry name" value="Purine_phosphorylase"/>
</dbReference>
<evidence type="ECO:0000313" key="15">
    <source>
        <dbReference type="EMBL" id="KAK6632719.1"/>
    </source>
</evidence>
<name>A0AAN8PS03_POLSC</name>
<evidence type="ECO:0000256" key="4">
    <source>
        <dbReference type="ARBA" id="ARBA00013834"/>
    </source>
</evidence>
<accession>A0AAN8PS03</accession>
<evidence type="ECO:0000259" key="14">
    <source>
        <dbReference type="Pfam" id="PF01048"/>
    </source>
</evidence>
<dbReference type="AlphaFoldDB" id="A0AAN8PS03"/>
<dbReference type="Gene3D" id="3.40.50.1580">
    <property type="entry name" value="Nucleoside phosphorylase domain"/>
    <property type="match status" value="1"/>
</dbReference>
<comment type="catalytic activity">
    <reaction evidence="8">
        <text>2'-deoxyguanosine + phosphate = 2-deoxy-alpha-D-ribose 1-phosphate + guanine</text>
        <dbReference type="Rhea" id="RHEA:27738"/>
        <dbReference type="ChEBI" id="CHEBI:16235"/>
        <dbReference type="ChEBI" id="CHEBI:17172"/>
        <dbReference type="ChEBI" id="CHEBI:43474"/>
        <dbReference type="ChEBI" id="CHEBI:57259"/>
        <dbReference type="EC" id="2.4.2.1"/>
    </reaction>
</comment>
<dbReference type="GO" id="GO:0009116">
    <property type="term" value="P:nucleoside metabolic process"/>
    <property type="evidence" value="ECO:0007669"/>
    <property type="project" value="InterPro"/>
</dbReference>
<keyword evidence="6" id="KW-0808">Transferase</keyword>
<dbReference type="SUPFAM" id="SSF53167">
    <property type="entry name" value="Purine and uridine phosphorylases"/>
    <property type="match status" value="1"/>
</dbReference>
<dbReference type="GO" id="GO:0004731">
    <property type="term" value="F:purine-nucleoside phosphorylase activity"/>
    <property type="evidence" value="ECO:0007669"/>
    <property type="project" value="UniProtKB-EC"/>
</dbReference>
<evidence type="ECO:0000313" key="16">
    <source>
        <dbReference type="Proteomes" id="UP001372834"/>
    </source>
</evidence>
<dbReference type="InterPro" id="IPR000845">
    <property type="entry name" value="Nucleoside_phosphorylase_d"/>
</dbReference>
<evidence type="ECO:0000256" key="3">
    <source>
        <dbReference type="ARBA" id="ARBA00011886"/>
    </source>
</evidence>
<dbReference type="CDD" id="cd09009">
    <property type="entry name" value="PNP-EcPNPII_like"/>
    <property type="match status" value="1"/>
</dbReference>
<evidence type="ECO:0000256" key="11">
    <source>
        <dbReference type="ARBA" id="ARBA00031036"/>
    </source>
</evidence>
<evidence type="ECO:0000256" key="7">
    <source>
        <dbReference type="ARBA" id="ARBA00023918"/>
    </source>
</evidence>
<comment type="pathway">
    <text evidence="1">Purine metabolism; purine nucleoside salvage.</text>
</comment>
<evidence type="ECO:0000256" key="8">
    <source>
        <dbReference type="ARBA" id="ARBA00023929"/>
    </source>
</evidence>
<dbReference type="NCBIfam" id="TIGR01700">
    <property type="entry name" value="PNPH"/>
    <property type="match status" value="1"/>
</dbReference>
<feature type="region of interest" description="Disordered" evidence="13">
    <location>
        <begin position="1"/>
        <end position="24"/>
    </location>
</feature>
<comment type="catalytic activity">
    <reaction evidence="9">
        <text>2'-deoxyinosine + phosphate = 2-deoxy-alpha-D-ribose 1-phosphate + hypoxanthine</text>
        <dbReference type="Rhea" id="RHEA:27750"/>
        <dbReference type="ChEBI" id="CHEBI:17368"/>
        <dbReference type="ChEBI" id="CHEBI:28997"/>
        <dbReference type="ChEBI" id="CHEBI:43474"/>
        <dbReference type="ChEBI" id="CHEBI:57259"/>
        <dbReference type="EC" id="2.4.2.1"/>
    </reaction>
</comment>
<feature type="domain" description="Nucleoside phosphorylase" evidence="14">
    <location>
        <begin position="69"/>
        <end position="322"/>
    </location>
</feature>
<dbReference type="InterPro" id="IPR035994">
    <property type="entry name" value="Nucleoside_phosphorylase_sf"/>
</dbReference>
<evidence type="ECO:0000256" key="1">
    <source>
        <dbReference type="ARBA" id="ARBA00005058"/>
    </source>
</evidence>
<evidence type="ECO:0000256" key="2">
    <source>
        <dbReference type="ARBA" id="ARBA00006751"/>
    </source>
</evidence>
<dbReference type="Proteomes" id="UP001372834">
    <property type="component" value="Unassembled WGS sequence"/>
</dbReference>
<evidence type="ECO:0000256" key="5">
    <source>
        <dbReference type="ARBA" id="ARBA00022676"/>
    </source>
</evidence>
<keyword evidence="5" id="KW-0328">Glycosyltransferase</keyword>